<dbReference type="SMART" id="SM00862">
    <property type="entry name" value="Trans_reg_C"/>
    <property type="match status" value="1"/>
</dbReference>
<dbReference type="Gene3D" id="3.40.50.2300">
    <property type="match status" value="1"/>
</dbReference>
<dbReference type="CDD" id="cd00383">
    <property type="entry name" value="trans_reg_C"/>
    <property type="match status" value="1"/>
</dbReference>
<evidence type="ECO:0000256" key="6">
    <source>
        <dbReference type="ARBA" id="ARBA00022592"/>
    </source>
</evidence>
<dbReference type="GO" id="GO:0006355">
    <property type="term" value="P:regulation of DNA-templated transcription"/>
    <property type="evidence" value="ECO:0007669"/>
    <property type="project" value="InterPro"/>
</dbReference>
<keyword evidence="6" id="KW-0592">Phosphate transport</keyword>
<comment type="subcellular location">
    <subcellularLocation>
        <location evidence="1">Cytoplasm</location>
    </subcellularLocation>
</comment>
<evidence type="ECO:0000256" key="12">
    <source>
        <dbReference type="ARBA" id="ARBA00024735"/>
    </source>
</evidence>
<evidence type="ECO:0000256" key="13">
    <source>
        <dbReference type="PROSITE-ProRule" id="PRU00169"/>
    </source>
</evidence>
<sequence length="252" mass="28529">MAVWPQGKAASKEDCWIAKGRKIMAADKTTILIVEDEPAIVELVTFSLRAAGWNTFAVNNTAEAWDFIQRRTPQLILLDWMLPDQSGLRLLSKIRADRQLNEMPVIMLTAKSMEEDKIAGLDHGADDYVTKPFSPRELTARIKALLRRKSPEHAQTSLTAGAVILDPVSCTVKIDEQKVDIGHAEYKLLKFFMAHPERVFSRSQLLDKVWGDHVVIEERTVDVHVLRLRKVLKNAESLIKTVRSVGYMLSEK</sequence>
<keyword evidence="11" id="KW-0804">Transcription</keyword>
<evidence type="ECO:0000256" key="2">
    <source>
        <dbReference type="ARBA" id="ARBA00013332"/>
    </source>
</evidence>
<reference evidence="17" key="2">
    <citation type="submission" date="2020-09" db="EMBL/GenBank/DDBJ databases">
        <authorList>
            <person name="Sun Q."/>
            <person name="Zhou Y."/>
        </authorList>
    </citation>
    <scope>NUCLEOTIDE SEQUENCE</scope>
    <source>
        <strain evidence="17">CGMCC 1.10998</strain>
    </source>
</reference>
<dbReference type="PROSITE" id="PS51755">
    <property type="entry name" value="OMPR_PHOB"/>
    <property type="match status" value="1"/>
</dbReference>
<dbReference type="GO" id="GO:0000976">
    <property type="term" value="F:transcription cis-regulatory region binding"/>
    <property type="evidence" value="ECO:0007669"/>
    <property type="project" value="TreeGrafter"/>
</dbReference>
<keyword evidence="8" id="KW-0805">Transcription regulation</keyword>
<dbReference type="InterPro" id="IPR011006">
    <property type="entry name" value="CheY-like_superfamily"/>
</dbReference>
<proteinExistence type="predicted"/>
<evidence type="ECO:0000256" key="11">
    <source>
        <dbReference type="ARBA" id="ARBA00023163"/>
    </source>
</evidence>
<evidence type="ECO:0000313" key="17">
    <source>
        <dbReference type="EMBL" id="GGC74894.1"/>
    </source>
</evidence>
<dbReference type="SUPFAM" id="SSF46894">
    <property type="entry name" value="C-terminal effector domain of the bipartite response regulators"/>
    <property type="match status" value="1"/>
</dbReference>
<dbReference type="GO" id="GO:0006817">
    <property type="term" value="P:phosphate ion transport"/>
    <property type="evidence" value="ECO:0007669"/>
    <property type="project" value="UniProtKB-KW"/>
</dbReference>
<dbReference type="InterPro" id="IPR016032">
    <property type="entry name" value="Sig_transdc_resp-reg_C-effctor"/>
</dbReference>
<dbReference type="GO" id="GO:0032993">
    <property type="term" value="C:protein-DNA complex"/>
    <property type="evidence" value="ECO:0007669"/>
    <property type="project" value="TreeGrafter"/>
</dbReference>
<dbReference type="InterPro" id="IPR001789">
    <property type="entry name" value="Sig_transdc_resp-reg_receiver"/>
</dbReference>
<dbReference type="NCBIfam" id="TIGR02154">
    <property type="entry name" value="PhoB"/>
    <property type="match status" value="1"/>
</dbReference>
<evidence type="ECO:0000256" key="7">
    <source>
        <dbReference type="ARBA" id="ARBA00023012"/>
    </source>
</evidence>
<keyword evidence="3" id="KW-0813">Transport</keyword>
<dbReference type="Pfam" id="PF00072">
    <property type="entry name" value="Response_reg"/>
    <property type="match status" value="1"/>
</dbReference>
<dbReference type="SUPFAM" id="SSF52172">
    <property type="entry name" value="CheY-like"/>
    <property type="match status" value="1"/>
</dbReference>
<keyword evidence="5 13" id="KW-0597">Phosphoprotein</keyword>
<evidence type="ECO:0000256" key="9">
    <source>
        <dbReference type="ARBA" id="ARBA00023125"/>
    </source>
</evidence>
<dbReference type="InterPro" id="IPR039420">
    <property type="entry name" value="WalR-like"/>
</dbReference>
<comment type="caution">
    <text evidence="17">The sequence shown here is derived from an EMBL/GenBank/DDBJ whole genome shotgun (WGS) entry which is preliminary data.</text>
</comment>
<dbReference type="InterPro" id="IPR011879">
    <property type="entry name" value="Sig_transdc_resp-reg_PhoB"/>
</dbReference>
<evidence type="ECO:0000256" key="1">
    <source>
        <dbReference type="ARBA" id="ARBA00004496"/>
    </source>
</evidence>
<comment type="function">
    <text evidence="12">This protein is a positive regulator for the phosphate regulon. Transcription of this operon is positively regulated by PhoB and PhoR when phosphate is limited.</text>
</comment>
<feature type="modified residue" description="4-aspartylphosphate" evidence="13">
    <location>
        <position position="79"/>
    </location>
</feature>
<keyword evidence="18" id="KW-1185">Reference proteome</keyword>
<dbReference type="AlphaFoldDB" id="A0A916UJ06"/>
<evidence type="ECO:0000256" key="5">
    <source>
        <dbReference type="ARBA" id="ARBA00022553"/>
    </source>
</evidence>
<evidence type="ECO:0000256" key="8">
    <source>
        <dbReference type="ARBA" id="ARBA00023015"/>
    </source>
</evidence>
<evidence type="ECO:0000259" key="16">
    <source>
        <dbReference type="PROSITE" id="PS51755"/>
    </source>
</evidence>
<dbReference type="PROSITE" id="PS50110">
    <property type="entry name" value="RESPONSE_REGULATORY"/>
    <property type="match status" value="1"/>
</dbReference>
<dbReference type="GO" id="GO:0005829">
    <property type="term" value="C:cytosol"/>
    <property type="evidence" value="ECO:0007669"/>
    <property type="project" value="TreeGrafter"/>
</dbReference>
<keyword evidence="10" id="KW-0010">Activator</keyword>
<name>A0A916UJ06_9BURK</name>
<dbReference type="PANTHER" id="PTHR48111">
    <property type="entry name" value="REGULATOR OF RPOS"/>
    <property type="match status" value="1"/>
</dbReference>
<organism evidence="17 18">
    <name type="scientific">Undibacterium terreum</name>
    <dbReference type="NCBI Taxonomy" id="1224302"/>
    <lineage>
        <taxon>Bacteria</taxon>
        <taxon>Pseudomonadati</taxon>
        <taxon>Pseudomonadota</taxon>
        <taxon>Betaproteobacteria</taxon>
        <taxon>Burkholderiales</taxon>
        <taxon>Oxalobacteraceae</taxon>
        <taxon>Undibacterium</taxon>
    </lineage>
</organism>
<dbReference type="InterPro" id="IPR036388">
    <property type="entry name" value="WH-like_DNA-bd_sf"/>
</dbReference>
<keyword evidence="4" id="KW-0963">Cytoplasm</keyword>
<keyword evidence="7" id="KW-0902">Two-component regulatory system</keyword>
<reference evidence="17" key="1">
    <citation type="journal article" date="2014" name="Int. J. Syst. Evol. Microbiol.">
        <title>Complete genome sequence of Corynebacterium casei LMG S-19264T (=DSM 44701T), isolated from a smear-ripened cheese.</title>
        <authorList>
            <consortium name="US DOE Joint Genome Institute (JGI-PGF)"/>
            <person name="Walter F."/>
            <person name="Albersmeier A."/>
            <person name="Kalinowski J."/>
            <person name="Ruckert C."/>
        </authorList>
    </citation>
    <scope>NUCLEOTIDE SEQUENCE</scope>
    <source>
        <strain evidence="17">CGMCC 1.10998</strain>
    </source>
</reference>
<feature type="domain" description="Response regulatory" evidence="15">
    <location>
        <begin position="30"/>
        <end position="146"/>
    </location>
</feature>
<dbReference type="Pfam" id="PF00486">
    <property type="entry name" value="Trans_reg_C"/>
    <property type="match status" value="1"/>
</dbReference>
<dbReference type="Gene3D" id="6.10.250.690">
    <property type="match status" value="1"/>
</dbReference>
<evidence type="ECO:0000313" key="18">
    <source>
        <dbReference type="Proteomes" id="UP000637423"/>
    </source>
</evidence>
<feature type="domain" description="OmpR/PhoB-type" evidence="16">
    <location>
        <begin position="155"/>
        <end position="251"/>
    </location>
</feature>
<dbReference type="GO" id="GO:0000156">
    <property type="term" value="F:phosphorelay response regulator activity"/>
    <property type="evidence" value="ECO:0007669"/>
    <property type="project" value="InterPro"/>
</dbReference>
<evidence type="ECO:0000256" key="4">
    <source>
        <dbReference type="ARBA" id="ARBA00022490"/>
    </source>
</evidence>
<dbReference type="Proteomes" id="UP000637423">
    <property type="component" value="Unassembled WGS sequence"/>
</dbReference>
<gene>
    <name evidence="17" type="primary">phoB</name>
    <name evidence="17" type="ORF">GCM10011396_22690</name>
</gene>
<dbReference type="PANTHER" id="PTHR48111:SF40">
    <property type="entry name" value="PHOSPHATE REGULON TRANSCRIPTIONAL REGULATORY PROTEIN PHOB"/>
    <property type="match status" value="1"/>
</dbReference>
<keyword evidence="9 14" id="KW-0238">DNA-binding</keyword>
<feature type="DNA-binding region" description="OmpR/PhoB-type" evidence="14">
    <location>
        <begin position="155"/>
        <end position="251"/>
    </location>
</feature>
<dbReference type="Gene3D" id="1.10.10.10">
    <property type="entry name" value="Winged helix-like DNA-binding domain superfamily/Winged helix DNA-binding domain"/>
    <property type="match status" value="1"/>
</dbReference>
<protein>
    <recommendedName>
        <fullName evidence="2">Phosphate regulon transcriptional regulatory protein PhoB</fullName>
    </recommendedName>
</protein>
<dbReference type="InterPro" id="IPR001867">
    <property type="entry name" value="OmpR/PhoB-type_DNA-bd"/>
</dbReference>
<accession>A0A916UJ06</accession>
<dbReference type="SMART" id="SM00448">
    <property type="entry name" value="REC"/>
    <property type="match status" value="1"/>
</dbReference>
<evidence type="ECO:0000256" key="3">
    <source>
        <dbReference type="ARBA" id="ARBA00022448"/>
    </source>
</evidence>
<evidence type="ECO:0000259" key="15">
    <source>
        <dbReference type="PROSITE" id="PS50110"/>
    </source>
</evidence>
<dbReference type="EMBL" id="BMED01000002">
    <property type="protein sequence ID" value="GGC74894.1"/>
    <property type="molecule type" value="Genomic_DNA"/>
</dbReference>
<evidence type="ECO:0000256" key="14">
    <source>
        <dbReference type="PROSITE-ProRule" id="PRU01091"/>
    </source>
</evidence>
<evidence type="ECO:0000256" key="10">
    <source>
        <dbReference type="ARBA" id="ARBA00023159"/>
    </source>
</evidence>